<dbReference type="PANTHER" id="PTHR35007">
    <property type="entry name" value="INTEGRAL MEMBRANE PROTEIN-RELATED"/>
    <property type="match status" value="1"/>
</dbReference>
<evidence type="ECO:0000256" key="2">
    <source>
        <dbReference type="ARBA" id="ARBA00022475"/>
    </source>
</evidence>
<comment type="subcellular location">
    <subcellularLocation>
        <location evidence="1">Cell membrane</location>
        <topology evidence="1">Multi-pass membrane protein</topology>
    </subcellularLocation>
</comment>
<evidence type="ECO:0000256" key="5">
    <source>
        <dbReference type="ARBA" id="ARBA00023136"/>
    </source>
</evidence>
<keyword evidence="3 6" id="KW-0812">Transmembrane</keyword>
<dbReference type="GO" id="GO:0005886">
    <property type="term" value="C:plasma membrane"/>
    <property type="evidence" value="ECO:0007669"/>
    <property type="project" value="UniProtKB-SubCell"/>
</dbReference>
<name>A0A3D8P4I9_9THEO</name>
<reference evidence="8 9" key="1">
    <citation type="submission" date="2018-08" db="EMBL/GenBank/DDBJ databases">
        <title>Form III RuBisCO-mediated autotrophy in Thermodesulfobium bacteria.</title>
        <authorList>
            <person name="Toshchakov S.V."/>
            <person name="Kublanov I.V."/>
            <person name="Frolov E."/>
            <person name="Bonch-Osmolovskaya E.A."/>
            <person name="Tourova T.P."/>
            <person name="Chernych N.A."/>
            <person name="Lebedinsky A.V."/>
        </authorList>
    </citation>
    <scope>NUCLEOTIDE SEQUENCE [LARGE SCALE GENOMIC DNA]</scope>
    <source>
        <strain evidence="8 9">SR</strain>
    </source>
</reference>
<keyword evidence="2" id="KW-1003">Cell membrane</keyword>
<accession>A0A3D8P4I9</accession>
<dbReference type="InterPro" id="IPR018076">
    <property type="entry name" value="T2SS_GspF_dom"/>
</dbReference>
<feature type="domain" description="Type II secretion system protein GspF" evidence="7">
    <location>
        <begin position="163"/>
        <end position="288"/>
    </location>
</feature>
<evidence type="ECO:0000259" key="7">
    <source>
        <dbReference type="Pfam" id="PF00482"/>
    </source>
</evidence>
<evidence type="ECO:0000256" key="4">
    <source>
        <dbReference type="ARBA" id="ARBA00022989"/>
    </source>
</evidence>
<evidence type="ECO:0000256" key="1">
    <source>
        <dbReference type="ARBA" id="ARBA00004651"/>
    </source>
</evidence>
<feature type="transmembrane region" description="Helical" evidence="6">
    <location>
        <begin position="6"/>
        <end position="22"/>
    </location>
</feature>
<evidence type="ECO:0000313" key="8">
    <source>
        <dbReference type="EMBL" id="RDV84059.1"/>
    </source>
</evidence>
<keyword evidence="4 6" id="KW-1133">Transmembrane helix</keyword>
<evidence type="ECO:0000256" key="6">
    <source>
        <dbReference type="SAM" id="Phobius"/>
    </source>
</evidence>
<evidence type="ECO:0000256" key="3">
    <source>
        <dbReference type="ARBA" id="ARBA00022692"/>
    </source>
</evidence>
<feature type="transmembrane region" description="Helical" evidence="6">
    <location>
        <begin position="99"/>
        <end position="119"/>
    </location>
</feature>
<dbReference type="PANTHER" id="PTHR35007:SF2">
    <property type="entry name" value="PILUS ASSEMBLE PROTEIN"/>
    <property type="match status" value="1"/>
</dbReference>
<evidence type="ECO:0000313" key="9">
    <source>
        <dbReference type="Proteomes" id="UP000256329"/>
    </source>
</evidence>
<protein>
    <submittedName>
        <fullName evidence="8">Type II secretion system F family protein</fullName>
    </submittedName>
</protein>
<proteinExistence type="predicted"/>
<dbReference type="RefSeq" id="WP_115792279.1">
    <property type="nucleotide sequence ID" value="NZ_QSLN01000003.1"/>
</dbReference>
<keyword evidence="5 6" id="KW-0472">Membrane</keyword>
<dbReference type="EMBL" id="QSLN01000003">
    <property type="protein sequence ID" value="RDV84059.1"/>
    <property type="molecule type" value="Genomic_DNA"/>
</dbReference>
<feature type="transmembrane region" description="Helical" evidence="6">
    <location>
        <begin position="271"/>
        <end position="293"/>
    </location>
</feature>
<organism evidence="8 9">
    <name type="scientific">Ammonifex thiophilus</name>
    <dbReference type="NCBI Taxonomy" id="444093"/>
    <lineage>
        <taxon>Bacteria</taxon>
        <taxon>Bacillati</taxon>
        <taxon>Bacillota</taxon>
        <taxon>Clostridia</taxon>
        <taxon>Thermoanaerobacterales</taxon>
        <taxon>Thermoanaerobacteraceae</taxon>
        <taxon>Ammonifex</taxon>
    </lineage>
</organism>
<gene>
    <name evidence="8" type="ORF">DXX99_04315</name>
</gene>
<feature type="transmembrane region" description="Helical" evidence="6">
    <location>
        <begin position="125"/>
        <end position="144"/>
    </location>
</feature>
<keyword evidence="9" id="KW-1185">Reference proteome</keyword>
<dbReference type="Pfam" id="PF00482">
    <property type="entry name" value="T2SSF"/>
    <property type="match status" value="1"/>
</dbReference>
<sequence>MGTWLGLLWGLSLALLGLSFWSRQREKESSLCQRLTGIEATWRGQELREPLFRRLCKPWLAKLGRLGGRFFPGGGRKEIWGNLLAMAGHPWGLGVNEFLALKVLAAVTGGMTSALLFWHLTPFAASLWGALGWLLGFLFPDFLLRSRIRRRQREVRRQLGEVIDLLTVSVEAGLGFEGALTRVVEKMDGPLPQEIRRTLQEIRVGRPRREALREMAQRVGVEELLSFVGAVIMAEQMGVSLAKVLRLQSQELRRRRRQQAQEAAFKAPVKMLLPLVLCIFPATFVVLLGPAVLRIMRFFGKGF</sequence>
<comment type="caution">
    <text evidence="8">The sequence shown here is derived from an EMBL/GenBank/DDBJ whole genome shotgun (WGS) entry which is preliminary data.</text>
</comment>
<dbReference type="AlphaFoldDB" id="A0A3D8P4I9"/>
<dbReference type="OrthoDB" id="9810662at2"/>
<dbReference type="Proteomes" id="UP000256329">
    <property type="component" value="Unassembled WGS sequence"/>
</dbReference>